<keyword evidence="2" id="KW-1185">Reference proteome</keyword>
<proteinExistence type="predicted"/>
<dbReference type="EMBL" id="VWZT01018025">
    <property type="protein sequence ID" value="NXI06452.1"/>
    <property type="molecule type" value="Genomic_DNA"/>
</dbReference>
<reference evidence="1 2" key="1">
    <citation type="submission" date="2019-09" db="EMBL/GenBank/DDBJ databases">
        <title>Bird 10,000 Genomes (B10K) Project - Family phase.</title>
        <authorList>
            <person name="Zhang G."/>
        </authorList>
    </citation>
    <scope>NUCLEOTIDE SEQUENCE [LARGE SCALE GENOMIC DNA]</scope>
    <source>
        <strain evidence="1">B10K-DU-001-28</strain>
        <tissue evidence="1">Muscle</tissue>
    </source>
</reference>
<name>A0A7K9Q4C1_9CORV</name>
<organism evidence="1 2">
    <name type="scientific">Pachycephala philippinensis</name>
    <name type="common">yellow-belllied whistler</name>
    <dbReference type="NCBI Taxonomy" id="449367"/>
    <lineage>
        <taxon>Eukaryota</taxon>
        <taxon>Metazoa</taxon>
        <taxon>Chordata</taxon>
        <taxon>Craniata</taxon>
        <taxon>Vertebrata</taxon>
        <taxon>Euteleostomi</taxon>
        <taxon>Archelosauria</taxon>
        <taxon>Archosauria</taxon>
        <taxon>Dinosauria</taxon>
        <taxon>Saurischia</taxon>
        <taxon>Theropoda</taxon>
        <taxon>Coelurosauria</taxon>
        <taxon>Aves</taxon>
        <taxon>Neognathae</taxon>
        <taxon>Neoaves</taxon>
        <taxon>Telluraves</taxon>
        <taxon>Australaves</taxon>
        <taxon>Passeriformes</taxon>
        <taxon>Corvoidea</taxon>
        <taxon>Pachycephalidae</taxon>
        <taxon>Pachycephala</taxon>
    </lineage>
</organism>
<dbReference type="Pfam" id="PF00429">
    <property type="entry name" value="TLV_coat"/>
    <property type="match status" value="1"/>
</dbReference>
<gene>
    <name evidence="1" type="primary">Env1</name>
    <name evidence="1" type="ORF">PACPHI_R14660</name>
</gene>
<dbReference type="Proteomes" id="UP000570547">
    <property type="component" value="Unassembled WGS sequence"/>
</dbReference>
<evidence type="ECO:0000313" key="1">
    <source>
        <dbReference type="EMBL" id="NXI06452.1"/>
    </source>
</evidence>
<sequence length="86" mass="9843">SFVEYNTLWKIMQASYNMLNHTHPELVKECWLCYNIRPPFYEAIGYAGQVRRKHGLNPQECSWGERDKNAPGITLAQVTGKGICIG</sequence>
<evidence type="ECO:0000313" key="2">
    <source>
        <dbReference type="Proteomes" id="UP000570547"/>
    </source>
</evidence>
<dbReference type="AlphaFoldDB" id="A0A7K9Q4C1"/>
<feature type="non-terminal residue" evidence="1">
    <location>
        <position position="1"/>
    </location>
</feature>
<protein>
    <submittedName>
        <fullName evidence="1">ENV1 protein</fullName>
    </submittedName>
</protein>
<comment type="caution">
    <text evidence="1">The sequence shown here is derived from an EMBL/GenBank/DDBJ whole genome shotgun (WGS) entry which is preliminary data.</text>
</comment>
<feature type="non-terminal residue" evidence="1">
    <location>
        <position position="86"/>
    </location>
</feature>
<accession>A0A7K9Q4C1</accession>
<dbReference type="InterPro" id="IPR018154">
    <property type="entry name" value="TLV/ENV_coat_polyprotein"/>
</dbReference>